<keyword evidence="4" id="KW-0456">Lyase</keyword>
<organism evidence="7 8">
    <name type="scientific">Bipolaricaulis sibiricus</name>
    <dbReference type="NCBI Taxonomy" id="2501609"/>
    <lineage>
        <taxon>Bacteria</taxon>
        <taxon>Candidatus Bipolaricaulota</taxon>
        <taxon>Candidatus Bipolaricaulia</taxon>
        <taxon>Candidatus Bipolaricaulales</taxon>
        <taxon>Candidatus Bipolaricaulaceae</taxon>
        <taxon>Candidatus Bipolaricaulis</taxon>
    </lineage>
</organism>
<dbReference type="PANTHER" id="PTHR48097">
    <property type="entry name" value="L-THREONINE ALDOLASE-RELATED"/>
    <property type="match status" value="1"/>
</dbReference>
<dbReference type="GO" id="GO:0006567">
    <property type="term" value="P:L-threonine catabolic process"/>
    <property type="evidence" value="ECO:0007669"/>
    <property type="project" value="TreeGrafter"/>
</dbReference>
<proteinExistence type="inferred from homology"/>
<feature type="modified residue" description="N6-(pyridoxal phosphate)lysine" evidence="5">
    <location>
        <position position="199"/>
    </location>
</feature>
<accession>A0A410FTD5</accession>
<feature type="domain" description="Aromatic amino acid beta-eliminating lyase/threonine aldolase" evidence="6">
    <location>
        <begin position="3"/>
        <end position="285"/>
    </location>
</feature>
<keyword evidence="3" id="KW-0663">Pyridoxal phosphate</keyword>
<dbReference type="Pfam" id="PF01212">
    <property type="entry name" value="Beta_elim_lyase"/>
    <property type="match status" value="1"/>
</dbReference>
<evidence type="ECO:0000256" key="5">
    <source>
        <dbReference type="PIRSR" id="PIRSR017617-1"/>
    </source>
</evidence>
<gene>
    <name evidence="7" type="ORF">BIP78_0507</name>
</gene>
<dbReference type="InterPro" id="IPR023603">
    <property type="entry name" value="Low_specificity_L-TA-like"/>
</dbReference>
<evidence type="ECO:0000256" key="4">
    <source>
        <dbReference type="ARBA" id="ARBA00023239"/>
    </source>
</evidence>
<sequence length="346" mass="36652">MIDLRSDTVTLPVAAMRQAMAAADVGDDVYGEDPTVHRLEERAAELAGTEAALFVPSGTMGNQVAIACHTRPGQEVIVEAGSHIYNVELATLARFSGVQPRVVPGERGVFTAEQVAAAIRPNLYYLAPTGLVCLENTHNAAGGRVWPLAQAREVLDLAHSRRIPVHLDGARIFNASLATGITVRELALGFDSVMFCLSKGLGCPVGSILCGSRPFIVEARRVRKALGGGMRQAGILAAAGLYALDHHVDRLAEDHAHARLLANGLAAIPGLSVVPPETNIVLFTLERGPDAETLCARLRTRGVLASPAGAGTSTRQVRMVTHLGVSSADVQRTVDLVRRELRTAHA</sequence>
<dbReference type="NCBIfam" id="NF041359">
    <property type="entry name" value="GntG_guanitoxin"/>
    <property type="match status" value="1"/>
</dbReference>
<dbReference type="NCBIfam" id="NF007825">
    <property type="entry name" value="PRK10534.1"/>
    <property type="match status" value="1"/>
</dbReference>
<evidence type="ECO:0000256" key="3">
    <source>
        <dbReference type="ARBA" id="ARBA00022898"/>
    </source>
</evidence>
<comment type="cofactor">
    <cofactor evidence="1">
        <name>pyridoxal 5'-phosphate</name>
        <dbReference type="ChEBI" id="CHEBI:597326"/>
    </cofactor>
</comment>
<evidence type="ECO:0000259" key="6">
    <source>
        <dbReference type="Pfam" id="PF01212"/>
    </source>
</evidence>
<dbReference type="SUPFAM" id="SSF53383">
    <property type="entry name" value="PLP-dependent transferases"/>
    <property type="match status" value="1"/>
</dbReference>
<comment type="similarity">
    <text evidence="2">Belongs to the threonine aldolase family.</text>
</comment>
<dbReference type="Proteomes" id="UP000287233">
    <property type="component" value="Chromosome"/>
</dbReference>
<evidence type="ECO:0000313" key="7">
    <source>
        <dbReference type="EMBL" id="QAA76273.1"/>
    </source>
</evidence>
<dbReference type="Gene3D" id="3.40.640.10">
    <property type="entry name" value="Type I PLP-dependent aspartate aminotransferase-like (Major domain)"/>
    <property type="match status" value="1"/>
</dbReference>
<protein>
    <submittedName>
        <fullName evidence="7">Low-specificity L-threonine aldolase</fullName>
    </submittedName>
</protein>
<dbReference type="PIRSF" id="PIRSF017617">
    <property type="entry name" value="Thr_aldolase"/>
    <property type="match status" value="1"/>
</dbReference>
<dbReference type="GO" id="GO:0006545">
    <property type="term" value="P:glycine biosynthetic process"/>
    <property type="evidence" value="ECO:0007669"/>
    <property type="project" value="TreeGrafter"/>
</dbReference>
<dbReference type="AlphaFoldDB" id="A0A410FTD5"/>
<dbReference type="InterPro" id="IPR015424">
    <property type="entry name" value="PyrdxlP-dep_Trfase"/>
</dbReference>
<evidence type="ECO:0000313" key="8">
    <source>
        <dbReference type="Proteomes" id="UP000287233"/>
    </source>
</evidence>
<name>A0A410FTD5_BIPS1</name>
<dbReference type="GO" id="GO:0008732">
    <property type="term" value="F:L-allo-threonine aldolase activity"/>
    <property type="evidence" value="ECO:0007669"/>
    <property type="project" value="TreeGrafter"/>
</dbReference>
<evidence type="ECO:0000256" key="2">
    <source>
        <dbReference type="ARBA" id="ARBA00006966"/>
    </source>
</evidence>
<dbReference type="Gene3D" id="3.90.1150.10">
    <property type="entry name" value="Aspartate Aminotransferase, domain 1"/>
    <property type="match status" value="1"/>
</dbReference>
<dbReference type="InterPro" id="IPR015422">
    <property type="entry name" value="PyrdxlP-dep_Trfase_small"/>
</dbReference>
<dbReference type="FunFam" id="3.40.640.10:FF:000030">
    <property type="entry name" value="Low-specificity L-threonine aldolase"/>
    <property type="match status" value="1"/>
</dbReference>
<dbReference type="PANTHER" id="PTHR48097:SF9">
    <property type="entry name" value="L-THREONINE ALDOLASE"/>
    <property type="match status" value="1"/>
</dbReference>
<dbReference type="GO" id="GO:0005829">
    <property type="term" value="C:cytosol"/>
    <property type="evidence" value="ECO:0007669"/>
    <property type="project" value="TreeGrafter"/>
</dbReference>
<evidence type="ECO:0000256" key="1">
    <source>
        <dbReference type="ARBA" id="ARBA00001933"/>
    </source>
</evidence>
<dbReference type="InterPro" id="IPR001597">
    <property type="entry name" value="ArAA_b-elim_lyase/Thr_aldolase"/>
</dbReference>
<reference evidence="8" key="1">
    <citation type="submission" date="2018-12" db="EMBL/GenBank/DDBJ databases">
        <title>Complete genome sequence of an uncultured bacterium of the candidate phylum Bipolaricaulota.</title>
        <authorList>
            <person name="Kadnikov V.V."/>
            <person name="Mardanov A.V."/>
            <person name="Beletsky A.V."/>
            <person name="Frank Y.A."/>
            <person name="Karnachuk O.V."/>
            <person name="Ravin N.V."/>
        </authorList>
    </citation>
    <scope>NUCLEOTIDE SEQUENCE [LARGE SCALE GENOMIC DNA]</scope>
</reference>
<dbReference type="EMBL" id="CP034928">
    <property type="protein sequence ID" value="QAA76273.1"/>
    <property type="molecule type" value="Genomic_DNA"/>
</dbReference>
<dbReference type="KEGG" id="bih:BIP78_0507"/>
<dbReference type="InterPro" id="IPR015421">
    <property type="entry name" value="PyrdxlP-dep_Trfase_major"/>
</dbReference>